<protein>
    <submittedName>
        <fullName evidence="2">Uncharacterized protein</fullName>
    </submittedName>
</protein>
<dbReference type="Proteomes" id="UP001066276">
    <property type="component" value="Chromosome 3_1"/>
</dbReference>
<reference evidence="2" key="1">
    <citation type="journal article" date="2022" name="bioRxiv">
        <title>Sequencing and chromosome-scale assembly of the giantPleurodeles waltlgenome.</title>
        <authorList>
            <person name="Brown T."/>
            <person name="Elewa A."/>
            <person name="Iarovenko S."/>
            <person name="Subramanian E."/>
            <person name="Araus A.J."/>
            <person name="Petzold A."/>
            <person name="Susuki M."/>
            <person name="Suzuki K.-i.T."/>
            <person name="Hayashi T."/>
            <person name="Toyoda A."/>
            <person name="Oliveira C."/>
            <person name="Osipova E."/>
            <person name="Leigh N.D."/>
            <person name="Simon A."/>
            <person name="Yun M.H."/>
        </authorList>
    </citation>
    <scope>NUCLEOTIDE SEQUENCE</scope>
    <source>
        <strain evidence="2">20211129_DDA</strain>
        <tissue evidence="2">Liver</tissue>
    </source>
</reference>
<name>A0AAV7UMP7_PLEWA</name>
<keyword evidence="1" id="KW-0732">Signal</keyword>
<comment type="caution">
    <text evidence="2">The sequence shown here is derived from an EMBL/GenBank/DDBJ whole genome shotgun (WGS) entry which is preliminary data.</text>
</comment>
<evidence type="ECO:0000256" key="1">
    <source>
        <dbReference type="SAM" id="SignalP"/>
    </source>
</evidence>
<keyword evidence="3" id="KW-1185">Reference proteome</keyword>
<dbReference type="EMBL" id="JANPWB010000005">
    <property type="protein sequence ID" value="KAJ1189600.1"/>
    <property type="molecule type" value="Genomic_DNA"/>
</dbReference>
<evidence type="ECO:0000313" key="2">
    <source>
        <dbReference type="EMBL" id="KAJ1189600.1"/>
    </source>
</evidence>
<evidence type="ECO:0000313" key="3">
    <source>
        <dbReference type="Proteomes" id="UP001066276"/>
    </source>
</evidence>
<sequence>MSWVIPGAPLLLAAACDPAIKGPGNCLVEALSGGGRESPVSLCLGRAPILALVAGSESRDGQSLATYLLPVRLWDRSWYAPHPLTTVTVMVAYSQYLHQGMDTGAPVAEPGGAKDCQGPSLSGVATGTRLGRWWTGTLGAHYLSSLLCTWWALCFITL</sequence>
<gene>
    <name evidence="2" type="ORF">NDU88_006344</name>
</gene>
<dbReference type="AlphaFoldDB" id="A0AAV7UMP7"/>
<feature type="signal peptide" evidence="1">
    <location>
        <begin position="1"/>
        <end position="15"/>
    </location>
</feature>
<proteinExistence type="predicted"/>
<organism evidence="2 3">
    <name type="scientific">Pleurodeles waltl</name>
    <name type="common">Iberian ribbed newt</name>
    <dbReference type="NCBI Taxonomy" id="8319"/>
    <lineage>
        <taxon>Eukaryota</taxon>
        <taxon>Metazoa</taxon>
        <taxon>Chordata</taxon>
        <taxon>Craniata</taxon>
        <taxon>Vertebrata</taxon>
        <taxon>Euteleostomi</taxon>
        <taxon>Amphibia</taxon>
        <taxon>Batrachia</taxon>
        <taxon>Caudata</taxon>
        <taxon>Salamandroidea</taxon>
        <taxon>Salamandridae</taxon>
        <taxon>Pleurodelinae</taxon>
        <taxon>Pleurodeles</taxon>
    </lineage>
</organism>
<accession>A0AAV7UMP7</accession>
<feature type="chain" id="PRO_5043899820" evidence="1">
    <location>
        <begin position="16"/>
        <end position="158"/>
    </location>
</feature>